<reference evidence="1" key="1">
    <citation type="submission" date="2024-04" db="EMBL/GenBank/DDBJ databases">
        <authorList>
            <consortium name="Molecular Ecology Group"/>
        </authorList>
    </citation>
    <scope>NUCLEOTIDE SEQUENCE</scope>
</reference>
<dbReference type="AlphaFoldDB" id="A0AAV2P2W4"/>
<name>A0AAV2P2W4_9HYME</name>
<dbReference type="Proteomes" id="UP001497644">
    <property type="component" value="Chromosome 7"/>
</dbReference>
<keyword evidence="2" id="KW-1185">Reference proteome</keyword>
<proteinExistence type="predicted"/>
<evidence type="ECO:0000313" key="2">
    <source>
        <dbReference type="Proteomes" id="UP001497644"/>
    </source>
</evidence>
<organism evidence="1 2">
    <name type="scientific">Lasius platythorax</name>
    <dbReference type="NCBI Taxonomy" id="488582"/>
    <lineage>
        <taxon>Eukaryota</taxon>
        <taxon>Metazoa</taxon>
        <taxon>Ecdysozoa</taxon>
        <taxon>Arthropoda</taxon>
        <taxon>Hexapoda</taxon>
        <taxon>Insecta</taxon>
        <taxon>Pterygota</taxon>
        <taxon>Neoptera</taxon>
        <taxon>Endopterygota</taxon>
        <taxon>Hymenoptera</taxon>
        <taxon>Apocrita</taxon>
        <taxon>Aculeata</taxon>
        <taxon>Formicoidea</taxon>
        <taxon>Formicidae</taxon>
        <taxon>Formicinae</taxon>
        <taxon>Lasius</taxon>
        <taxon>Lasius</taxon>
    </lineage>
</organism>
<accession>A0AAV2P2W4</accession>
<evidence type="ECO:0000313" key="1">
    <source>
        <dbReference type="EMBL" id="CAL1687027.1"/>
    </source>
</evidence>
<sequence length="75" mass="8313">MKDTFLAVARYHSFANCTSVRHACNVERQWQDYSESAIWLSPSNCPLDKPSEPHAGLPGTMVPNVITIMATPEPP</sequence>
<gene>
    <name evidence="1" type="ORF">LPLAT_LOCUS12306</name>
</gene>
<protein>
    <submittedName>
        <fullName evidence="1">Uncharacterized protein</fullName>
    </submittedName>
</protein>
<dbReference type="EMBL" id="OZ034830">
    <property type="protein sequence ID" value="CAL1687027.1"/>
    <property type="molecule type" value="Genomic_DNA"/>
</dbReference>